<protein>
    <submittedName>
        <fullName evidence="2">Uncharacterized protein</fullName>
    </submittedName>
</protein>
<comment type="caution">
    <text evidence="2">The sequence shown here is derived from an EMBL/GenBank/DDBJ whole genome shotgun (WGS) entry which is preliminary data.</text>
</comment>
<keyword evidence="1" id="KW-0812">Transmembrane</keyword>
<organism evidence="2 3">
    <name type="scientific">Catenaria anguillulae PL171</name>
    <dbReference type="NCBI Taxonomy" id="765915"/>
    <lineage>
        <taxon>Eukaryota</taxon>
        <taxon>Fungi</taxon>
        <taxon>Fungi incertae sedis</taxon>
        <taxon>Blastocladiomycota</taxon>
        <taxon>Blastocladiomycetes</taxon>
        <taxon>Blastocladiales</taxon>
        <taxon>Catenariaceae</taxon>
        <taxon>Catenaria</taxon>
    </lineage>
</organism>
<name>A0A1Y2HFR8_9FUNG</name>
<dbReference type="EMBL" id="MCFL01000036">
    <property type="protein sequence ID" value="ORZ33385.1"/>
    <property type="molecule type" value="Genomic_DNA"/>
</dbReference>
<keyword evidence="3" id="KW-1185">Reference proteome</keyword>
<dbReference type="AlphaFoldDB" id="A0A1Y2HFR8"/>
<gene>
    <name evidence="2" type="ORF">BCR44DRAFT_1438373</name>
</gene>
<dbReference type="Proteomes" id="UP000193411">
    <property type="component" value="Unassembled WGS sequence"/>
</dbReference>
<proteinExistence type="predicted"/>
<feature type="transmembrane region" description="Helical" evidence="1">
    <location>
        <begin position="47"/>
        <end position="67"/>
    </location>
</feature>
<evidence type="ECO:0000313" key="3">
    <source>
        <dbReference type="Proteomes" id="UP000193411"/>
    </source>
</evidence>
<keyword evidence="1" id="KW-0472">Membrane</keyword>
<keyword evidence="1" id="KW-1133">Transmembrane helix</keyword>
<accession>A0A1Y2HFR8</accession>
<sequence length="84" mass="8868">MYYTYLAATMASAGVVGAILALGREGTRSFQKTGGGGEDGQPMMSDLVFRLVTGAAVACVVLQGAMVTRLARRVIQPESGWDKR</sequence>
<evidence type="ECO:0000256" key="1">
    <source>
        <dbReference type="SAM" id="Phobius"/>
    </source>
</evidence>
<evidence type="ECO:0000313" key="2">
    <source>
        <dbReference type="EMBL" id="ORZ33385.1"/>
    </source>
</evidence>
<reference evidence="2 3" key="1">
    <citation type="submission" date="2016-07" db="EMBL/GenBank/DDBJ databases">
        <title>Pervasive Adenine N6-methylation of Active Genes in Fungi.</title>
        <authorList>
            <consortium name="DOE Joint Genome Institute"/>
            <person name="Mondo S.J."/>
            <person name="Dannebaum R.O."/>
            <person name="Kuo R.C."/>
            <person name="Labutti K."/>
            <person name="Haridas S."/>
            <person name="Kuo A."/>
            <person name="Salamov A."/>
            <person name="Ahrendt S.R."/>
            <person name="Lipzen A."/>
            <person name="Sullivan W."/>
            <person name="Andreopoulos W.B."/>
            <person name="Clum A."/>
            <person name="Lindquist E."/>
            <person name="Daum C."/>
            <person name="Ramamoorthy G.K."/>
            <person name="Gryganskyi A."/>
            <person name="Culley D."/>
            <person name="Magnuson J.K."/>
            <person name="James T.Y."/>
            <person name="O'Malley M.A."/>
            <person name="Stajich J.E."/>
            <person name="Spatafora J.W."/>
            <person name="Visel A."/>
            <person name="Grigoriev I.V."/>
        </authorList>
    </citation>
    <scope>NUCLEOTIDE SEQUENCE [LARGE SCALE GENOMIC DNA]</scope>
    <source>
        <strain evidence="2 3">PL171</strain>
    </source>
</reference>